<dbReference type="InterPro" id="IPR037883">
    <property type="entry name" value="Knr4/Smi1-like_sf"/>
</dbReference>
<accession>A0A0D8IX14</accession>
<dbReference type="Gene3D" id="3.40.1580.10">
    <property type="entry name" value="SMI1/KNR4-like"/>
    <property type="match status" value="1"/>
</dbReference>
<evidence type="ECO:0000259" key="1">
    <source>
        <dbReference type="Pfam" id="PF09346"/>
    </source>
</evidence>
<dbReference type="AlphaFoldDB" id="A0A0D8IX14"/>
<evidence type="ECO:0000313" key="3">
    <source>
        <dbReference type="Proteomes" id="UP000032483"/>
    </source>
</evidence>
<gene>
    <name evidence="2" type="ORF">TQ39_15875</name>
</gene>
<dbReference type="InterPro" id="IPR018958">
    <property type="entry name" value="Knr4/Smi1-like_dom"/>
</dbReference>
<feature type="domain" description="Knr4/Smi1-like" evidence="1">
    <location>
        <begin position="28"/>
        <end position="141"/>
    </location>
</feature>
<reference evidence="2" key="1">
    <citation type="submission" date="2015-02" db="EMBL/GenBank/DDBJ databases">
        <title>A novel member of the family Ruminococcaceae isolated from human feces.</title>
        <authorList>
            <person name="Shkoporov A.N."/>
            <person name="Chaplin A.V."/>
            <person name="Motuzova O.V."/>
            <person name="Kafarskaia L.I."/>
            <person name="Khokhlova E.V."/>
            <person name="Efimov B.A."/>
        </authorList>
    </citation>
    <scope>NUCLEOTIDE SEQUENCE [LARGE SCALE GENOMIC DNA]</scope>
    <source>
        <strain evidence="2">585-1</strain>
    </source>
</reference>
<comment type="caution">
    <text evidence="2">The sequence shown here is derived from an EMBL/GenBank/DDBJ whole genome shotgun (WGS) entry which is preliminary data.</text>
</comment>
<dbReference type="Proteomes" id="UP000032483">
    <property type="component" value="Unassembled WGS sequence"/>
</dbReference>
<keyword evidence="3" id="KW-1185">Reference proteome</keyword>
<protein>
    <submittedName>
        <fullName evidence="2">1,3-beta-glucan synthase regulator</fullName>
    </submittedName>
</protein>
<dbReference type="EMBL" id="JXXK01000030">
    <property type="protein sequence ID" value="KJF38816.1"/>
    <property type="molecule type" value="Genomic_DNA"/>
</dbReference>
<sequence>MALEKVYDYFHNYDRQTYQVVACMGNEPSEHDIKKFEHQYGINLPADFREFTMSPLGGLYMEVREEIWPRAKQYDIGPFWSFCRGIIVYGIANGIPDFLDIREKTKELHDEGFTGFIPFLSIIGNGDEIFCFDKDNNIVLLDCYTTGEAAPVEGAFSDCLMKQIAELEERKNKKIRGEDKNN</sequence>
<evidence type="ECO:0000313" key="2">
    <source>
        <dbReference type="EMBL" id="KJF38816.1"/>
    </source>
</evidence>
<dbReference type="PATRIC" id="fig|1550024.3.peg.3619"/>
<dbReference type="Pfam" id="PF09346">
    <property type="entry name" value="SMI1_KNR4"/>
    <property type="match status" value="1"/>
</dbReference>
<dbReference type="GeneID" id="42858036"/>
<dbReference type="SUPFAM" id="SSF160631">
    <property type="entry name" value="SMI1/KNR4-like"/>
    <property type="match status" value="1"/>
</dbReference>
<name>A0A0D8IX14_9FIRM</name>
<dbReference type="RefSeq" id="WP_050006256.1">
    <property type="nucleotide sequence ID" value="NZ_DAWBJP010000040.1"/>
</dbReference>
<proteinExistence type="predicted"/>
<organism evidence="2 3">
    <name type="scientific">Ruthenibacterium lactatiformans</name>
    <dbReference type="NCBI Taxonomy" id="1550024"/>
    <lineage>
        <taxon>Bacteria</taxon>
        <taxon>Bacillati</taxon>
        <taxon>Bacillota</taxon>
        <taxon>Clostridia</taxon>
        <taxon>Eubacteriales</taxon>
        <taxon>Oscillospiraceae</taxon>
        <taxon>Ruthenibacterium</taxon>
    </lineage>
</organism>